<dbReference type="OrthoDB" id="10301415at2759"/>
<reference evidence="2 3" key="1">
    <citation type="journal article" date="2019" name="BMC Genomics">
        <title>New insights from Opisthorchis felineus genome: update on genomics of the epidemiologically important liver flukes.</title>
        <authorList>
            <person name="Ershov N.I."/>
            <person name="Mordvinov V.A."/>
            <person name="Prokhortchouk E.B."/>
            <person name="Pakharukova M.Y."/>
            <person name="Gunbin K.V."/>
            <person name="Ustyantsev K."/>
            <person name="Genaev M.A."/>
            <person name="Blinov A.G."/>
            <person name="Mazur A."/>
            <person name="Boulygina E."/>
            <person name="Tsygankova S."/>
            <person name="Khrameeva E."/>
            <person name="Chekanov N."/>
            <person name="Fan G."/>
            <person name="Xiao A."/>
            <person name="Zhang H."/>
            <person name="Xu X."/>
            <person name="Yang H."/>
            <person name="Solovyev V."/>
            <person name="Lee S.M."/>
            <person name="Liu X."/>
            <person name="Afonnikov D.A."/>
            <person name="Skryabin K.G."/>
        </authorList>
    </citation>
    <scope>NUCLEOTIDE SEQUENCE [LARGE SCALE GENOMIC DNA]</scope>
    <source>
        <strain evidence="2">AK-0245</strain>
        <tissue evidence="2">Whole organism</tissue>
    </source>
</reference>
<dbReference type="Proteomes" id="UP000308267">
    <property type="component" value="Unassembled WGS sequence"/>
</dbReference>
<dbReference type="EMBL" id="SJOL01006456">
    <property type="protein sequence ID" value="TGZ66348.1"/>
    <property type="molecule type" value="Genomic_DNA"/>
</dbReference>
<comment type="caution">
    <text evidence="2">The sequence shown here is derived from an EMBL/GenBank/DDBJ whole genome shotgun (WGS) entry which is preliminary data.</text>
</comment>
<feature type="chain" id="PRO_5020759811" description="Vitellogenin domain-containing protein" evidence="1">
    <location>
        <begin position="19"/>
        <end position="476"/>
    </location>
</feature>
<evidence type="ECO:0008006" key="4">
    <source>
        <dbReference type="Google" id="ProtNLM"/>
    </source>
</evidence>
<feature type="signal peptide" evidence="1">
    <location>
        <begin position="1"/>
        <end position="18"/>
    </location>
</feature>
<accession>A0A4S2LY65</accession>
<protein>
    <recommendedName>
        <fullName evidence="4">Vitellogenin domain-containing protein</fullName>
    </recommendedName>
</protein>
<evidence type="ECO:0000313" key="3">
    <source>
        <dbReference type="Proteomes" id="UP000308267"/>
    </source>
</evidence>
<gene>
    <name evidence="2" type="ORF">CRM22_005380</name>
</gene>
<evidence type="ECO:0000256" key="1">
    <source>
        <dbReference type="SAM" id="SignalP"/>
    </source>
</evidence>
<organism evidence="2 3">
    <name type="scientific">Opisthorchis felineus</name>
    <dbReference type="NCBI Taxonomy" id="147828"/>
    <lineage>
        <taxon>Eukaryota</taxon>
        <taxon>Metazoa</taxon>
        <taxon>Spiralia</taxon>
        <taxon>Lophotrochozoa</taxon>
        <taxon>Platyhelminthes</taxon>
        <taxon>Trematoda</taxon>
        <taxon>Digenea</taxon>
        <taxon>Opisthorchiida</taxon>
        <taxon>Opisthorchiata</taxon>
        <taxon>Opisthorchiidae</taxon>
        <taxon>Opisthorchis</taxon>
    </lineage>
</organism>
<name>A0A4S2LY65_OPIFE</name>
<dbReference type="AlphaFoldDB" id="A0A4S2LY65"/>
<keyword evidence="1" id="KW-0732">Signal</keyword>
<sequence>MVLIDFVLLLVICYTVESEPVETITYTLESSEWDKVFSAWSVTHYNPKQPCDGIRKLFGSVTILKELQCISCAHTAQGSSLRLSLDLTHSRVGWCNIDQEIQAVIRRPAGHIGEDLPVTVTRDGAKKQLWRASARVQRRDGLKDSYWEAEALLLSELEGSMSQGRMIVHPLHEDEFFPTKFIYVLDNRIYDYNSLKSKSLIELVRANSANEILSDIQEMQLVDDSQLKSTISLMGSDVCATIQQVRIKVILVKLWYNFDPVRNVLSLLDYMLPKVKALKPSDFPGISGSSVKGAVEIELIEIDDVLHDPTATFHVFYEADPGTTLQAHPKEFHLRTETIIASNVPCTKRSVANSKLKVRFRIPVPPEMTTETIKNDQAKALSDMMAKIQELNEKFDMNQLAESTVLEGFEFTRFPTMIRGMISLNLYKLQKRFIQFDWTNPVDTFNFYIRKYVPFYMKALSVVSTTVDCTFASEAP</sequence>
<keyword evidence="3" id="KW-1185">Reference proteome</keyword>
<proteinExistence type="predicted"/>
<evidence type="ECO:0000313" key="2">
    <source>
        <dbReference type="EMBL" id="TGZ66348.1"/>
    </source>
</evidence>